<keyword evidence="2" id="KW-0677">Repeat</keyword>
<dbReference type="Gene3D" id="3.80.10.10">
    <property type="entry name" value="Ribonuclease Inhibitor"/>
    <property type="match status" value="2"/>
</dbReference>
<dbReference type="InterPro" id="IPR001245">
    <property type="entry name" value="Ser-Thr/Tyr_kinase_cat_dom"/>
</dbReference>
<proteinExistence type="predicted"/>
<dbReference type="AlphaFoldDB" id="A0A2W5UP12"/>
<keyword evidence="5" id="KW-0808">Transferase</keyword>
<keyword evidence="3" id="KW-0547">Nucleotide-binding</keyword>
<dbReference type="PROSITE" id="PS50011">
    <property type="entry name" value="PROTEIN_KINASE_DOM"/>
    <property type="match status" value="1"/>
</dbReference>
<keyword evidence="1" id="KW-0433">Leucine-rich repeat</keyword>
<evidence type="ECO:0000259" key="4">
    <source>
        <dbReference type="PROSITE" id="PS50011"/>
    </source>
</evidence>
<feature type="domain" description="Protein kinase" evidence="4">
    <location>
        <begin position="188"/>
        <end position="402"/>
    </location>
</feature>
<dbReference type="InterPro" id="IPR011009">
    <property type="entry name" value="Kinase-like_dom_sf"/>
</dbReference>
<dbReference type="Proteomes" id="UP000249061">
    <property type="component" value="Unassembled WGS sequence"/>
</dbReference>
<keyword evidence="5" id="KW-0418">Kinase</keyword>
<dbReference type="SUPFAM" id="SSF52058">
    <property type="entry name" value="L domain-like"/>
    <property type="match status" value="1"/>
</dbReference>
<dbReference type="InterPro" id="IPR001611">
    <property type="entry name" value="Leu-rich_rpt"/>
</dbReference>
<dbReference type="SUPFAM" id="SSF56112">
    <property type="entry name" value="Protein kinase-like (PK-like)"/>
    <property type="match status" value="1"/>
</dbReference>
<feature type="binding site" evidence="3">
    <location>
        <position position="215"/>
    </location>
    <ligand>
        <name>ATP</name>
        <dbReference type="ChEBI" id="CHEBI:30616"/>
    </ligand>
</feature>
<dbReference type="Gene3D" id="1.10.510.10">
    <property type="entry name" value="Transferase(Phosphotransferase) domain 1"/>
    <property type="match status" value="1"/>
</dbReference>
<dbReference type="PANTHER" id="PTHR48051:SF1">
    <property type="entry name" value="RAS SUPPRESSOR PROTEIN 1"/>
    <property type="match status" value="1"/>
</dbReference>
<dbReference type="GO" id="GO:0004672">
    <property type="term" value="F:protein kinase activity"/>
    <property type="evidence" value="ECO:0007669"/>
    <property type="project" value="InterPro"/>
</dbReference>
<dbReference type="SMART" id="SM00369">
    <property type="entry name" value="LRR_TYP"/>
    <property type="match status" value="4"/>
</dbReference>
<evidence type="ECO:0000256" key="2">
    <source>
        <dbReference type="ARBA" id="ARBA00022737"/>
    </source>
</evidence>
<keyword evidence="3" id="KW-0067">ATP-binding</keyword>
<dbReference type="PROSITE" id="PS51450">
    <property type="entry name" value="LRR"/>
    <property type="match status" value="1"/>
</dbReference>
<evidence type="ECO:0000313" key="6">
    <source>
        <dbReference type="Proteomes" id="UP000249061"/>
    </source>
</evidence>
<dbReference type="InterPro" id="IPR050216">
    <property type="entry name" value="LRR_domain-containing"/>
</dbReference>
<evidence type="ECO:0000256" key="3">
    <source>
        <dbReference type="PROSITE-ProRule" id="PRU10141"/>
    </source>
</evidence>
<dbReference type="Gene3D" id="3.30.200.20">
    <property type="entry name" value="Phosphorylase Kinase, domain 1"/>
    <property type="match status" value="1"/>
</dbReference>
<comment type="caution">
    <text evidence="5">The sequence shown here is derived from an EMBL/GenBank/DDBJ whole genome shotgun (WGS) entry which is preliminary data.</text>
</comment>
<reference evidence="5 6" key="1">
    <citation type="submission" date="2017-08" db="EMBL/GenBank/DDBJ databases">
        <title>Infants hospitalized years apart are colonized by the same room-sourced microbial strains.</title>
        <authorList>
            <person name="Brooks B."/>
            <person name="Olm M.R."/>
            <person name="Firek B.A."/>
            <person name="Baker R."/>
            <person name="Thomas B.C."/>
            <person name="Morowitz M.J."/>
            <person name="Banfield J.F."/>
        </authorList>
    </citation>
    <scope>NUCLEOTIDE SEQUENCE [LARGE SCALE GENOMIC DNA]</scope>
    <source>
        <strain evidence="5">S2_003_000_R2_14</strain>
    </source>
</reference>
<dbReference type="GO" id="GO:0005524">
    <property type="term" value="F:ATP binding"/>
    <property type="evidence" value="ECO:0007669"/>
    <property type="project" value="UniProtKB-UniRule"/>
</dbReference>
<dbReference type="InterPro" id="IPR000719">
    <property type="entry name" value="Prot_kinase_dom"/>
</dbReference>
<sequence length="402" mass="43526">MISLDLTNRGLEHVPDEVFAHADTLEELSLSNNRLTSLPPRLVELRRLKRLFCSGNPFETVPDVLGQLPALEMIGFKSCALTDVPAAALPPRLRWLILTDNRLTSLPEALGNCTRMQKLALAGNQLTSLPGSFTKLTSLELLRISANRFTSFPTALLSLPKLSWLAFAGNPFCVRPQVRTRSISWRALSLHEVLGQGASGVISRATFEGHDVAVKVFKGAVTSDGLPEDEVTACLVAGSHRHLIGVEGRVTDHPHGADALVLTLMPPRFHPLGAPPDFQSCTRDVMSLTLGAAQSLRIARHVAEVGAQLHERGVLHGDLYAHNTRVDDEGDVLLGDFGAASLMNGLPLEHLDVRAFGAMLDDLRSCGAPAVLSEMRDVCWSSAPPRFADLLRDFGRSLNSVA</sequence>
<evidence type="ECO:0000313" key="5">
    <source>
        <dbReference type="EMBL" id="PZR05024.1"/>
    </source>
</evidence>
<dbReference type="PANTHER" id="PTHR48051">
    <property type="match status" value="1"/>
</dbReference>
<dbReference type="InterPro" id="IPR003591">
    <property type="entry name" value="Leu-rich_rpt_typical-subtyp"/>
</dbReference>
<dbReference type="PROSITE" id="PS00107">
    <property type="entry name" value="PROTEIN_KINASE_ATP"/>
    <property type="match status" value="1"/>
</dbReference>
<dbReference type="SMART" id="SM00364">
    <property type="entry name" value="LRR_BAC"/>
    <property type="match status" value="4"/>
</dbReference>
<dbReference type="Pfam" id="PF07714">
    <property type="entry name" value="PK_Tyr_Ser-Thr"/>
    <property type="match status" value="1"/>
</dbReference>
<accession>A0A2W5UP12</accession>
<gene>
    <name evidence="5" type="ORF">DI536_33245</name>
</gene>
<dbReference type="GO" id="GO:0005737">
    <property type="term" value="C:cytoplasm"/>
    <property type="evidence" value="ECO:0007669"/>
    <property type="project" value="TreeGrafter"/>
</dbReference>
<dbReference type="InterPro" id="IPR032675">
    <property type="entry name" value="LRR_dom_sf"/>
</dbReference>
<dbReference type="InterPro" id="IPR017441">
    <property type="entry name" value="Protein_kinase_ATP_BS"/>
</dbReference>
<name>A0A2W5UP12_9BACT</name>
<organism evidence="5 6">
    <name type="scientific">Archangium gephyra</name>
    <dbReference type="NCBI Taxonomy" id="48"/>
    <lineage>
        <taxon>Bacteria</taxon>
        <taxon>Pseudomonadati</taxon>
        <taxon>Myxococcota</taxon>
        <taxon>Myxococcia</taxon>
        <taxon>Myxococcales</taxon>
        <taxon>Cystobacterineae</taxon>
        <taxon>Archangiaceae</taxon>
        <taxon>Archangium</taxon>
    </lineage>
</organism>
<evidence type="ECO:0000256" key="1">
    <source>
        <dbReference type="ARBA" id="ARBA00022614"/>
    </source>
</evidence>
<dbReference type="Pfam" id="PF13855">
    <property type="entry name" value="LRR_8"/>
    <property type="match status" value="2"/>
</dbReference>
<dbReference type="EMBL" id="QFQP01000049">
    <property type="protein sequence ID" value="PZR05024.1"/>
    <property type="molecule type" value="Genomic_DNA"/>
</dbReference>
<protein>
    <submittedName>
        <fullName evidence="5">Protein kinase</fullName>
    </submittedName>
</protein>